<dbReference type="Pfam" id="PF01728">
    <property type="entry name" value="FtsJ"/>
    <property type="match status" value="1"/>
</dbReference>
<dbReference type="Gene3D" id="3.40.50.150">
    <property type="entry name" value="Vaccinia Virus protein VP39"/>
    <property type="match status" value="1"/>
</dbReference>
<sequence>MNDNEKELNRIQWIGTANRGFAQQAQEEVRRLMPGVKFRTLVPTETFLADTPGSWADITRLIQDKEPIFLRHMQPVEAELGLQHNEGDLASAVGLAERICLDEKGGSIAVQVRIAERTDVPFGASEVKTAIEDKIREQSGTEVVVRHADRIMSVYIGPGAIYAGISSPEDNLSDWSGGAIRFQREENQISRAKFKLLEAERKFNLHFGDFRKGVDVGAAPGGWTSLLLERGLHVTAIDPAKLHPSLLQHPRLTYHAKNAGDVKLAHNEFDLLVCDMSWSPRQMSRLILDLLPALKSGGTAVITAKLMHKKPFQTVKELEHDFAKELELRQAKQLFHNREELTLYFVKK</sequence>
<dbReference type="AlphaFoldDB" id="A0A7X3FIW5"/>
<dbReference type="Proteomes" id="UP000490800">
    <property type="component" value="Unassembled WGS sequence"/>
</dbReference>
<keyword evidence="2" id="KW-0808">Transferase</keyword>
<name>A0A7X3FIW5_9BACL</name>
<evidence type="ECO:0000259" key="1">
    <source>
        <dbReference type="Pfam" id="PF01728"/>
    </source>
</evidence>
<dbReference type="PANTHER" id="PTHR37524:SF2">
    <property type="entry name" value="RIBOSOMAL RNA METHYLTRANSFERASE FTSJ DOMAIN-CONTAINING PROTEIN"/>
    <property type="match status" value="1"/>
</dbReference>
<evidence type="ECO:0000313" key="2">
    <source>
        <dbReference type="EMBL" id="MVP00402.1"/>
    </source>
</evidence>
<comment type="caution">
    <text evidence="2">The sequence shown here is derived from an EMBL/GenBank/DDBJ whole genome shotgun (WGS) entry which is preliminary data.</text>
</comment>
<feature type="domain" description="Ribosomal RNA methyltransferase FtsJ" evidence="1">
    <location>
        <begin position="190"/>
        <end position="277"/>
    </location>
</feature>
<dbReference type="PANTHER" id="PTHR37524">
    <property type="entry name" value="RIBOSOMAL RNA LARGE SUBUNIT METHYLTRANSFERASE M"/>
    <property type="match status" value="1"/>
</dbReference>
<reference evidence="2 3" key="1">
    <citation type="journal article" date="2019" name="Microorganisms">
        <title>Paenibacillus lutrae sp. nov., A Chitinolytic Species Isolated from A River Otter in Castril Natural Park, Granada, Spain.</title>
        <authorList>
            <person name="Rodriguez M."/>
            <person name="Reina J.C."/>
            <person name="Bejar V."/>
            <person name="Llamas I."/>
        </authorList>
    </citation>
    <scope>NUCLEOTIDE SEQUENCE [LARGE SCALE GENOMIC DNA]</scope>
    <source>
        <strain evidence="2 3">N10</strain>
    </source>
</reference>
<dbReference type="EMBL" id="RHLK01000006">
    <property type="protein sequence ID" value="MVP00402.1"/>
    <property type="molecule type" value="Genomic_DNA"/>
</dbReference>
<dbReference type="SUPFAM" id="SSF53335">
    <property type="entry name" value="S-adenosyl-L-methionine-dependent methyltransferases"/>
    <property type="match status" value="1"/>
</dbReference>
<dbReference type="InterPro" id="IPR029063">
    <property type="entry name" value="SAM-dependent_MTases_sf"/>
</dbReference>
<dbReference type="OrthoDB" id="154490at2"/>
<organism evidence="2 3">
    <name type="scientific">Paenibacillus lutrae</name>
    <dbReference type="NCBI Taxonomy" id="2078573"/>
    <lineage>
        <taxon>Bacteria</taxon>
        <taxon>Bacillati</taxon>
        <taxon>Bacillota</taxon>
        <taxon>Bacilli</taxon>
        <taxon>Bacillales</taxon>
        <taxon>Paenibacillaceae</taxon>
        <taxon>Paenibacillus</taxon>
    </lineage>
</organism>
<keyword evidence="3" id="KW-1185">Reference proteome</keyword>
<proteinExistence type="predicted"/>
<protein>
    <submittedName>
        <fullName evidence="2">SAM-dependent methyltransferase</fullName>
    </submittedName>
</protein>
<dbReference type="CDD" id="cd02440">
    <property type="entry name" value="AdoMet_MTases"/>
    <property type="match status" value="1"/>
</dbReference>
<accession>A0A7X3FIW5</accession>
<dbReference type="InterPro" id="IPR002877">
    <property type="entry name" value="RNA_MeTrfase_FtsJ_dom"/>
</dbReference>
<dbReference type="RefSeq" id="WP_157336045.1">
    <property type="nucleotide sequence ID" value="NZ_RHLK01000006.1"/>
</dbReference>
<dbReference type="GO" id="GO:0032259">
    <property type="term" value="P:methylation"/>
    <property type="evidence" value="ECO:0007669"/>
    <property type="project" value="UniProtKB-KW"/>
</dbReference>
<keyword evidence="2" id="KW-0489">Methyltransferase</keyword>
<gene>
    <name evidence="2" type="ORF">EDM21_12850</name>
</gene>
<dbReference type="GO" id="GO:0008168">
    <property type="term" value="F:methyltransferase activity"/>
    <property type="evidence" value="ECO:0007669"/>
    <property type="project" value="UniProtKB-KW"/>
</dbReference>
<evidence type="ECO:0000313" key="3">
    <source>
        <dbReference type="Proteomes" id="UP000490800"/>
    </source>
</evidence>